<organism evidence="1 2">
    <name type="scientific">Agromyces humatus</name>
    <dbReference type="NCBI Taxonomy" id="279573"/>
    <lineage>
        <taxon>Bacteria</taxon>
        <taxon>Bacillati</taxon>
        <taxon>Actinomycetota</taxon>
        <taxon>Actinomycetes</taxon>
        <taxon>Micrococcales</taxon>
        <taxon>Microbacteriaceae</taxon>
        <taxon>Agromyces</taxon>
    </lineage>
</organism>
<dbReference type="EMBL" id="BAAANH010000005">
    <property type="protein sequence ID" value="GAA1763519.1"/>
    <property type="molecule type" value="Genomic_DNA"/>
</dbReference>
<keyword evidence="2" id="KW-1185">Reference proteome</keyword>
<comment type="caution">
    <text evidence="1">The sequence shown here is derived from an EMBL/GenBank/DDBJ whole genome shotgun (WGS) entry which is preliminary data.</text>
</comment>
<evidence type="ECO:0000313" key="1">
    <source>
        <dbReference type="EMBL" id="GAA1763519.1"/>
    </source>
</evidence>
<protein>
    <recommendedName>
        <fullName evidence="3">DUF695 domain-containing protein</fullName>
    </recommendedName>
</protein>
<dbReference type="RefSeq" id="WP_232499911.1">
    <property type="nucleotide sequence ID" value="NZ_BAAANH010000005.1"/>
</dbReference>
<evidence type="ECO:0008006" key="3">
    <source>
        <dbReference type="Google" id="ProtNLM"/>
    </source>
</evidence>
<gene>
    <name evidence="1" type="ORF">GCM10009747_23820</name>
</gene>
<accession>A0ABP4WYK4</accession>
<proteinExistence type="predicted"/>
<evidence type="ECO:0000313" key="2">
    <source>
        <dbReference type="Proteomes" id="UP001500506"/>
    </source>
</evidence>
<name>A0ABP4WYK4_9MICO</name>
<dbReference type="Proteomes" id="UP001500506">
    <property type="component" value="Unassembled WGS sequence"/>
</dbReference>
<sequence>MTKLNAEDATQLPIPTDDDVLERVAVLLEGAIRRQLWTLYLDEHDVQLPLIIPTAGYPHRPDEPTPEGTAAELLANRIAEIVHTAGAAAVVIAWERPGSPESTSADRGWARAFADACRERGVAVRAQLIVHDDGVRWFAPDDYL</sequence>
<reference evidence="2" key="1">
    <citation type="journal article" date="2019" name="Int. J. Syst. Evol. Microbiol.">
        <title>The Global Catalogue of Microorganisms (GCM) 10K type strain sequencing project: providing services to taxonomists for standard genome sequencing and annotation.</title>
        <authorList>
            <consortium name="The Broad Institute Genomics Platform"/>
            <consortium name="The Broad Institute Genome Sequencing Center for Infectious Disease"/>
            <person name="Wu L."/>
            <person name="Ma J."/>
        </authorList>
    </citation>
    <scope>NUCLEOTIDE SEQUENCE [LARGE SCALE GENOMIC DNA]</scope>
    <source>
        <strain evidence="2">JCM 14319</strain>
    </source>
</reference>